<dbReference type="PANTHER" id="PTHR28139:SF1">
    <property type="entry name" value="UPF0768 PROTEIN YBL029C-A"/>
    <property type="match status" value="1"/>
</dbReference>
<protein>
    <recommendedName>
        <fullName evidence="1">Zinc-ribbon 15 domain-containing protein</fullName>
    </recommendedName>
</protein>
<gene>
    <name evidence="2" type="ORF">BC739_004422</name>
</gene>
<name>A0ABR6BKM7_9PSEU</name>
<sequence>MLLIWGTRRYVYQLLMAMLVCNSCRNPAAHSLRKFTTKFTFFFIPLFPISTKHALQCTFCGAESWLDKEQAQQLIDQQAVAQQATAQAQPQLPVNQPHQH</sequence>
<feature type="domain" description="Zinc-ribbon 15" evidence="1">
    <location>
        <begin position="20"/>
        <end position="63"/>
    </location>
</feature>
<dbReference type="RefSeq" id="WP_081789273.1">
    <property type="nucleotide sequence ID" value="NZ_BAAABQ010000057.1"/>
</dbReference>
<proteinExistence type="predicted"/>
<dbReference type="Proteomes" id="UP000517916">
    <property type="component" value="Unassembled WGS sequence"/>
</dbReference>
<accession>A0ABR6BKM7</accession>
<evidence type="ECO:0000313" key="3">
    <source>
        <dbReference type="Proteomes" id="UP000517916"/>
    </source>
</evidence>
<dbReference type="PANTHER" id="PTHR28139">
    <property type="entry name" value="UPF0768 PROTEIN YBL029C-A"/>
    <property type="match status" value="1"/>
</dbReference>
<dbReference type="EMBL" id="JACJID010000003">
    <property type="protein sequence ID" value="MBA8927216.1"/>
    <property type="molecule type" value="Genomic_DNA"/>
</dbReference>
<reference evidence="2 3" key="1">
    <citation type="submission" date="2020-08" db="EMBL/GenBank/DDBJ databases">
        <title>Genomic Encyclopedia of Archaeal and Bacterial Type Strains, Phase II (KMG-II): from individual species to whole genera.</title>
        <authorList>
            <person name="Goeker M."/>
        </authorList>
    </citation>
    <scope>NUCLEOTIDE SEQUENCE [LARGE SCALE GENOMIC DNA]</scope>
    <source>
        <strain evidence="2 3">DSM 43850</strain>
    </source>
</reference>
<organism evidence="2 3">
    <name type="scientific">Kutzneria viridogrisea</name>
    <dbReference type="NCBI Taxonomy" id="47990"/>
    <lineage>
        <taxon>Bacteria</taxon>
        <taxon>Bacillati</taxon>
        <taxon>Actinomycetota</taxon>
        <taxon>Actinomycetes</taxon>
        <taxon>Pseudonocardiales</taxon>
        <taxon>Pseudonocardiaceae</taxon>
        <taxon>Kutzneria</taxon>
    </lineage>
</organism>
<comment type="caution">
    <text evidence="2">The sequence shown here is derived from an EMBL/GenBank/DDBJ whole genome shotgun (WGS) entry which is preliminary data.</text>
</comment>
<keyword evidence="3" id="KW-1185">Reference proteome</keyword>
<dbReference type="InterPro" id="IPR031493">
    <property type="entry name" value="Zinc_ribbon_15"/>
</dbReference>
<evidence type="ECO:0000313" key="2">
    <source>
        <dbReference type="EMBL" id="MBA8927216.1"/>
    </source>
</evidence>
<dbReference type="Pfam" id="PF17032">
    <property type="entry name" value="Zn_ribbon_15"/>
    <property type="match status" value="1"/>
</dbReference>
<evidence type="ECO:0000259" key="1">
    <source>
        <dbReference type="Pfam" id="PF17032"/>
    </source>
</evidence>